<evidence type="ECO:0000313" key="3">
    <source>
        <dbReference type="Proteomes" id="UP000273326"/>
    </source>
</evidence>
<sequence length="212" mass="24170">MKKLIQITSLFFLLQLVFNPIVSATVDEPVIYFWTQEEAASLYGFEADYVKNTVRLPKDGYRYQPFCYKQTELEVLERFQLIDSFTVNNTSSTEVETQYNQVRLIRIDWDVDKEFSKNIVFKEAFFNQISESVQAEAKVQAVASLNEAYPATPVVVESGEKMDINVYQQGARSSGILYWKKYSPSGSFIGIHSQKTIGNTAPIDAVTIDVIK</sequence>
<protein>
    <submittedName>
        <fullName evidence="2">Uncharacterized protein</fullName>
    </submittedName>
</protein>
<dbReference type="AlphaFoldDB" id="A0A3Q9BJY5"/>
<reference evidence="3" key="1">
    <citation type="submission" date="2018-12" db="EMBL/GenBank/DDBJ databases">
        <title>Complete genome sequencing of Jeotgalibaca sp. H21T32.</title>
        <authorList>
            <person name="Bae J.-W."/>
            <person name="Lee S.-Y."/>
        </authorList>
    </citation>
    <scope>NUCLEOTIDE SEQUENCE [LARGE SCALE GENOMIC DNA]</scope>
    <source>
        <strain evidence="3">H21T32</strain>
    </source>
</reference>
<dbReference type="KEGG" id="jeh:EJN90_05130"/>
<gene>
    <name evidence="2" type="ORF">EJN90_05130</name>
</gene>
<feature type="signal peptide" evidence="1">
    <location>
        <begin position="1"/>
        <end position="24"/>
    </location>
</feature>
<dbReference type="RefSeq" id="WP_126109182.1">
    <property type="nucleotide sequence ID" value="NZ_CP034465.1"/>
</dbReference>
<evidence type="ECO:0000256" key="1">
    <source>
        <dbReference type="SAM" id="SignalP"/>
    </source>
</evidence>
<dbReference type="EMBL" id="CP034465">
    <property type="protein sequence ID" value="AZP04099.1"/>
    <property type="molecule type" value="Genomic_DNA"/>
</dbReference>
<keyword evidence="3" id="KW-1185">Reference proteome</keyword>
<keyword evidence="1" id="KW-0732">Signal</keyword>
<name>A0A3Q9BJY5_9LACT</name>
<dbReference type="OrthoDB" id="2595653at2"/>
<dbReference type="Proteomes" id="UP000273326">
    <property type="component" value="Chromosome"/>
</dbReference>
<feature type="chain" id="PRO_5018583453" evidence="1">
    <location>
        <begin position="25"/>
        <end position="212"/>
    </location>
</feature>
<organism evidence="2 3">
    <name type="scientific">Jeotgalibaca ciconiae</name>
    <dbReference type="NCBI Taxonomy" id="2496265"/>
    <lineage>
        <taxon>Bacteria</taxon>
        <taxon>Bacillati</taxon>
        <taxon>Bacillota</taxon>
        <taxon>Bacilli</taxon>
        <taxon>Lactobacillales</taxon>
        <taxon>Carnobacteriaceae</taxon>
        <taxon>Jeotgalibaca</taxon>
    </lineage>
</organism>
<proteinExistence type="predicted"/>
<evidence type="ECO:0000313" key="2">
    <source>
        <dbReference type="EMBL" id="AZP04099.1"/>
    </source>
</evidence>
<accession>A0A3Q9BJY5</accession>